<evidence type="ECO:0000256" key="4">
    <source>
        <dbReference type="ARBA" id="ARBA00022737"/>
    </source>
</evidence>
<comment type="subcellular location">
    <subcellularLocation>
        <location evidence="6">Nucleus</location>
        <location evidence="6">Nucleolus</location>
    </subcellularLocation>
    <subcellularLocation>
        <location evidence="6">Nucleus</location>
        <location evidence="6">Nucleoplasm</location>
    </subcellularLocation>
</comment>
<dbReference type="PANTHER" id="PTHR17605:SF0">
    <property type="entry name" value="RIBOSOME BIOGENESIS PROTEIN BOP1"/>
    <property type="match status" value="1"/>
</dbReference>
<comment type="function">
    <text evidence="6">Component of the NOP7 complex, which is required for maturation of the 25S and 5.8S ribosomal RNAs and formation of the 60S ribosome.</text>
</comment>
<dbReference type="Pfam" id="PF08145">
    <property type="entry name" value="BOP1NT"/>
    <property type="match status" value="1"/>
</dbReference>
<evidence type="ECO:0000256" key="6">
    <source>
        <dbReference type="HAMAP-Rule" id="MF_03027"/>
    </source>
</evidence>
<dbReference type="InterPro" id="IPR001680">
    <property type="entry name" value="WD40_rpt"/>
</dbReference>
<dbReference type="HAMAP" id="MF_03027">
    <property type="entry name" value="BOP1"/>
    <property type="match status" value="1"/>
</dbReference>
<dbReference type="SMART" id="SM00320">
    <property type="entry name" value="WD40"/>
    <property type="match status" value="4"/>
</dbReference>
<name>A0AAD5SG69_9FUNG</name>
<evidence type="ECO:0000256" key="3">
    <source>
        <dbReference type="ARBA" id="ARBA00022574"/>
    </source>
</evidence>
<feature type="compositionally biased region" description="Acidic residues" evidence="8">
    <location>
        <begin position="89"/>
        <end position="131"/>
    </location>
</feature>
<organism evidence="10 11">
    <name type="scientific">Rhizophlyctis rosea</name>
    <dbReference type="NCBI Taxonomy" id="64517"/>
    <lineage>
        <taxon>Eukaryota</taxon>
        <taxon>Fungi</taxon>
        <taxon>Fungi incertae sedis</taxon>
        <taxon>Chytridiomycota</taxon>
        <taxon>Chytridiomycota incertae sedis</taxon>
        <taxon>Chytridiomycetes</taxon>
        <taxon>Rhizophlyctidales</taxon>
        <taxon>Rhizophlyctidaceae</taxon>
        <taxon>Rhizophlyctis</taxon>
    </lineage>
</organism>
<evidence type="ECO:0000259" key="9">
    <source>
        <dbReference type="SMART" id="SM01035"/>
    </source>
</evidence>
<proteinExistence type="inferred from homology"/>
<dbReference type="PANTHER" id="PTHR17605">
    <property type="entry name" value="RIBOSOME BIOGENESIS PROTEIN BOP1 BLOCK OF PROLIFERATION 1 PROTEIN"/>
    <property type="match status" value="1"/>
</dbReference>
<dbReference type="InterPro" id="IPR036322">
    <property type="entry name" value="WD40_repeat_dom_sf"/>
</dbReference>
<evidence type="ECO:0000256" key="2">
    <source>
        <dbReference type="ARBA" id="ARBA00022552"/>
    </source>
</evidence>
<dbReference type="GO" id="GO:0030687">
    <property type="term" value="C:preribosome, large subunit precursor"/>
    <property type="evidence" value="ECO:0007669"/>
    <property type="project" value="UniProtKB-UniRule"/>
</dbReference>
<dbReference type="EMBL" id="JADGJD010000125">
    <property type="protein sequence ID" value="KAJ3054622.1"/>
    <property type="molecule type" value="Genomic_DNA"/>
</dbReference>
<evidence type="ECO:0000256" key="8">
    <source>
        <dbReference type="SAM" id="MobiDB-lite"/>
    </source>
</evidence>
<evidence type="ECO:0000256" key="5">
    <source>
        <dbReference type="ARBA" id="ARBA00023242"/>
    </source>
</evidence>
<feature type="compositionally biased region" description="Basic and acidic residues" evidence="8">
    <location>
        <begin position="1"/>
        <end position="10"/>
    </location>
</feature>
<dbReference type="InterPro" id="IPR028598">
    <property type="entry name" value="BOP1/Erb1"/>
</dbReference>
<accession>A0AAD5SG69</accession>
<feature type="domain" description="BOP1 N-terminal" evidence="9">
    <location>
        <begin position="180"/>
        <end position="435"/>
    </location>
</feature>
<protein>
    <recommendedName>
        <fullName evidence="6">Ribosome biogenesis protein ERB1</fullName>
    </recommendedName>
    <alternativeName>
        <fullName evidence="6">Eukaryotic ribosome biogenesis protein 1</fullName>
    </alternativeName>
</protein>
<keyword evidence="1 6" id="KW-0690">Ribosome biogenesis</keyword>
<keyword evidence="11" id="KW-1185">Reference proteome</keyword>
<feature type="compositionally biased region" description="Acidic residues" evidence="8">
    <location>
        <begin position="17"/>
        <end position="26"/>
    </location>
</feature>
<reference evidence="10" key="1">
    <citation type="submission" date="2020-05" db="EMBL/GenBank/DDBJ databases">
        <title>Phylogenomic resolution of chytrid fungi.</title>
        <authorList>
            <person name="Stajich J.E."/>
            <person name="Amses K."/>
            <person name="Simmons R."/>
            <person name="Seto K."/>
            <person name="Myers J."/>
            <person name="Bonds A."/>
            <person name="Quandt C.A."/>
            <person name="Barry K."/>
            <person name="Liu P."/>
            <person name="Grigoriev I."/>
            <person name="Longcore J.E."/>
            <person name="James T.Y."/>
        </authorList>
    </citation>
    <scope>NUCLEOTIDE SEQUENCE</scope>
    <source>
        <strain evidence="10">JEL0318</strain>
    </source>
</reference>
<feature type="compositionally biased region" description="Basic and acidic residues" evidence="8">
    <location>
        <begin position="48"/>
        <end position="60"/>
    </location>
</feature>
<evidence type="ECO:0000313" key="10">
    <source>
        <dbReference type="EMBL" id="KAJ3054622.1"/>
    </source>
</evidence>
<dbReference type="GO" id="GO:0005654">
    <property type="term" value="C:nucleoplasm"/>
    <property type="evidence" value="ECO:0007669"/>
    <property type="project" value="UniProtKB-SubCell"/>
</dbReference>
<feature type="repeat" description="WD" evidence="7">
    <location>
        <begin position="442"/>
        <end position="483"/>
    </location>
</feature>
<dbReference type="SMART" id="SM01035">
    <property type="entry name" value="BOP1NT"/>
    <property type="match status" value="1"/>
</dbReference>
<dbReference type="FunFam" id="2.130.10.10:FF:000576">
    <property type="entry name" value="Ribosome biogenesis protein ERB1"/>
    <property type="match status" value="1"/>
</dbReference>
<dbReference type="GO" id="GO:0000466">
    <property type="term" value="P:maturation of 5.8S rRNA from tricistronic rRNA transcript (SSU-rRNA, 5.8S rRNA, LSU-rRNA)"/>
    <property type="evidence" value="ECO:0007669"/>
    <property type="project" value="UniProtKB-UniRule"/>
</dbReference>
<dbReference type="GO" id="GO:0043021">
    <property type="term" value="F:ribonucleoprotein complex binding"/>
    <property type="evidence" value="ECO:0007669"/>
    <property type="project" value="UniProtKB-UniRule"/>
</dbReference>
<feature type="region of interest" description="Disordered" evidence="8">
    <location>
        <begin position="1"/>
        <end position="175"/>
    </location>
</feature>
<evidence type="ECO:0000256" key="1">
    <source>
        <dbReference type="ARBA" id="ARBA00022517"/>
    </source>
</evidence>
<comment type="caution">
    <text evidence="10">The sequence shown here is derived from an EMBL/GenBank/DDBJ whole genome shotgun (WGS) entry which is preliminary data.</text>
</comment>
<dbReference type="InterPro" id="IPR019775">
    <property type="entry name" value="WD40_repeat_CS"/>
</dbReference>
<comment type="subunit">
    <text evidence="6">Component of the NOP7 complex, composed of ERB1, NOP7 and YTM1. Within the NOP7 complex ERB1 appears to interact directly with NOP7 and YTM1. The NOP7 complex also associates with the 66S pre-ribosome.</text>
</comment>
<dbReference type="InterPro" id="IPR012953">
    <property type="entry name" value="BOP1_N_dom"/>
</dbReference>
<gene>
    <name evidence="6 10" type="primary">ERB1</name>
    <name evidence="10" type="ORF">HK097_001288</name>
</gene>
<evidence type="ECO:0000313" key="11">
    <source>
        <dbReference type="Proteomes" id="UP001212841"/>
    </source>
</evidence>
<dbReference type="PROSITE" id="PS00678">
    <property type="entry name" value="WD_REPEATS_1"/>
    <property type="match status" value="1"/>
</dbReference>
<keyword evidence="4" id="KW-0677">Repeat</keyword>
<feature type="compositionally biased region" description="Acidic residues" evidence="8">
    <location>
        <begin position="156"/>
        <end position="168"/>
    </location>
</feature>
<keyword evidence="3 7" id="KW-0853">WD repeat</keyword>
<sequence>MKRTREDRAVKKAPVSEEGESEDEEYDFRILNDESDREAEDDVPQQSDDDKADGSIHSDADDIGSEGEDALSGASPEDSDGHVGSSGGDFDDEEGEGGDDEDDEEDEDEENDDEEDSEDAFMSSDDDDEEGSWDRGEQRSGGPLRVLRRKPRPEIEAEYASDSSDEETTNTVGNVPKEWYEDFDHMGYDVKGNKIVKPVKGDELDQFLTTMDDPNAWRTVHDPVEGKDIILSNQDLEMLKQIQSSGFPDGYDPYQPTVEWFTSKTQLTSLNSAPEPKRRFVPSKLEGQRIMYIARGIQSGRIVPGRRRERQKPKYFSIWDETDEPRQDHPMHIAAPKLPPPEHMESYNPPAEYLFTPDEQKQWQETDAEDRLTNFMPKKYPNLRSVPGYDRFIQERFDRCLDLYLCPRIIKKKVNIDPESLIPKLPSPKDLRPFPTTLAITYRGHTGRVRAISIDPTGQWLVSGSDDSTVRVWEISTGRCLKTWTMEEAVQFVTWNPNKTISLVAVATQARVLLIELKLGGAEVEAATDAIFEQIWTLGTPANGCEWSRPSASDQRLGIRAQITFAKTVTFVAWHRKGDYFATVSPAAASTSVLIHQLSKRQTQNPFRKSKGLVQRVLFHPSKPFLFVATQRNVRVYNLLKQELSKVLQSGAKWISSIDVHPSGDNVIIGTYDKRVSWFDMDLSTKPYKTLR</sequence>
<dbReference type="GO" id="GO:0070545">
    <property type="term" value="C:PeBoW complex"/>
    <property type="evidence" value="ECO:0007669"/>
    <property type="project" value="TreeGrafter"/>
</dbReference>
<dbReference type="AlphaFoldDB" id="A0AAD5SG69"/>
<comment type="similarity">
    <text evidence="6">Belongs to the WD repeat BOP1/ERB1 family.</text>
</comment>
<dbReference type="PROSITE" id="PS50294">
    <property type="entry name" value="WD_REPEATS_REGION"/>
    <property type="match status" value="1"/>
</dbReference>
<dbReference type="PROSITE" id="PS50082">
    <property type="entry name" value="WD_REPEATS_2"/>
    <property type="match status" value="1"/>
</dbReference>
<dbReference type="GO" id="GO:0000463">
    <property type="term" value="P:maturation of LSU-rRNA from tricistronic rRNA transcript (SSU-rRNA, 5.8S rRNA, LSU-rRNA)"/>
    <property type="evidence" value="ECO:0007669"/>
    <property type="project" value="UniProtKB-UniRule"/>
</dbReference>
<dbReference type="InterPro" id="IPR015943">
    <property type="entry name" value="WD40/YVTN_repeat-like_dom_sf"/>
</dbReference>
<dbReference type="Pfam" id="PF00400">
    <property type="entry name" value="WD40"/>
    <property type="match status" value="1"/>
</dbReference>
<dbReference type="SUPFAM" id="SSF50978">
    <property type="entry name" value="WD40 repeat-like"/>
    <property type="match status" value="1"/>
</dbReference>
<keyword evidence="2 6" id="KW-0698">rRNA processing</keyword>
<dbReference type="Gene3D" id="2.130.10.10">
    <property type="entry name" value="YVTN repeat-like/Quinoprotein amine dehydrogenase"/>
    <property type="match status" value="1"/>
</dbReference>
<keyword evidence="5 6" id="KW-0539">Nucleus</keyword>
<evidence type="ECO:0000256" key="7">
    <source>
        <dbReference type="PROSITE-ProRule" id="PRU00221"/>
    </source>
</evidence>
<dbReference type="Proteomes" id="UP001212841">
    <property type="component" value="Unassembled WGS sequence"/>
</dbReference>